<keyword evidence="3" id="KW-1185">Reference proteome</keyword>
<dbReference type="RefSeq" id="XP_062748801.1">
    <property type="nucleotide sequence ID" value="XM_062885751.1"/>
</dbReference>
<dbReference type="GeneID" id="87905658"/>
<comment type="caution">
    <text evidence="2">The sequence shown here is derived from an EMBL/GenBank/DDBJ whole genome shotgun (WGS) entry which is preliminary data.</text>
</comment>
<protein>
    <submittedName>
        <fullName evidence="2">Uncharacterized protein</fullName>
    </submittedName>
</protein>
<dbReference type="EMBL" id="JAFFHA010000001">
    <property type="protein sequence ID" value="KAK4659831.1"/>
    <property type="molecule type" value="Genomic_DNA"/>
</dbReference>
<feature type="region of interest" description="Disordered" evidence="1">
    <location>
        <begin position="168"/>
        <end position="195"/>
    </location>
</feature>
<accession>A0ABR0GVW4</accession>
<dbReference type="Proteomes" id="UP001323405">
    <property type="component" value="Unassembled WGS sequence"/>
</dbReference>
<organism evidence="2 3">
    <name type="scientific">Podospora pseudocomata</name>
    <dbReference type="NCBI Taxonomy" id="2093779"/>
    <lineage>
        <taxon>Eukaryota</taxon>
        <taxon>Fungi</taxon>
        <taxon>Dikarya</taxon>
        <taxon>Ascomycota</taxon>
        <taxon>Pezizomycotina</taxon>
        <taxon>Sordariomycetes</taxon>
        <taxon>Sordariomycetidae</taxon>
        <taxon>Sordariales</taxon>
        <taxon>Podosporaceae</taxon>
        <taxon>Podospora</taxon>
    </lineage>
</organism>
<evidence type="ECO:0000313" key="2">
    <source>
        <dbReference type="EMBL" id="KAK4659831.1"/>
    </source>
</evidence>
<proteinExistence type="predicted"/>
<feature type="compositionally biased region" description="Low complexity" evidence="1">
    <location>
        <begin position="274"/>
        <end position="292"/>
    </location>
</feature>
<feature type="region of interest" description="Disordered" evidence="1">
    <location>
        <begin position="213"/>
        <end position="347"/>
    </location>
</feature>
<evidence type="ECO:0000256" key="1">
    <source>
        <dbReference type="SAM" id="MobiDB-lite"/>
    </source>
</evidence>
<name>A0ABR0GVW4_9PEZI</name>
<reference evidence="2 3" key="1">
    <citation type="journal article" date="2023" name="bioRxiv">
        <title>High-quality genome assemblies of four members of thePodospora anserinaspecies complex.</title>
        <authorList>
            <person name="Ament-Velasquez S.L."/>
            <person name="Vogan A.A."/>
            <person name="Wallerman O."/>
            <person name="Hartmann F."/>
            <person name="Gautier V."/>
            <person name="Silar P."/>
            <person name="Giraud T."/>
            <person name="Johannesson H."/>
        </authorList>
    </citation>
    <scope>NUCLEOTIDE SEQUENCE [LARGE SCALE GENOMIC DNA]</scope>
    <source>
        <strain evidence="2 3">CBS 415.72m</strain>
    </source>
</reference>
<feature type="compositionally biased region" description="Polar residues" evidence="1">
    <location>
        <begin position="359"/>
        <end position="369"/>
    </location>
</feature>
<sequence length="572" mass="64033">MLISLRLAVFGSHHPRPRLSSTVHLQDRLDTHFARYHSFDEQFVLLDLPLGTSRRRMKEGHMVRPETEILVHIAAPARAADDVRHRALARAYLDFEPSNVTEVQPRVRGEVEGDTQLSRREFVGYGIHQAPPSSQLNRGIESPILSFQSAEHNFDSPGLRAVPVTEHGISETQSSWQAPPSEIPDSMPNNHPPFEIFCTPSRALDFFTSSLDSQHVDSSPLARRRSQRLATASEFGSHLCSQPRRSPRRPNIRQAPGAPEIGSLQPSSVPEPSLPRLRIPSIPPQSSSYPGSTRDPINNRQLRARPHSSLNKELHLPSPSDPANKIIPQSPDICVQKRPPPQPSQLSTSDIIEETVLYSSNPSQTSVPCSQEPPALARADSEPIAKRRRTAADPQPGQPLTRSTSDIGPRRQPLVQLISNKPTTYYKSKLQIYAPSPPAAQTDLRPEDVISPVLAKLATELDLSVRFRPQSQTRELRPFERGYWLVDTASWPADLKLSAWMFLTDYIEKGIAGWGTSCSRDQDFRWLRLRCWGCVVGHMHLLLYVAIRRQVKDMGMKWFGGDGEAVVVMAPR</sequence>
<feature type="region of interest" description="Disordered" evidence="1">
    <location>
        <begin position="359"/>
        <end position="410"/>
    </location>
</feature>
<gene>
    <name evidence="2" type="ORF">QC762_113330</name>
</gene>
<evidence type="ECO:0000313" key="3">
    <source>
        <dbReference type="Proteomes" id="UP001323405"/>
    </source>
</evidence>